<comment type="caution">
    <text evidence="2">The sequence shown here is derived from an EMBL/GenBank/DDBJ whole genome shotgun (WGS) entry which is preliminary data.</text>
</comment>
<evidence type="ECO:0000313" key="2">
    <source>
        <dbReference type="EMBL" id="RNL55435.1"/>
    </source>
</evidence>
<organism evidence="2 3">
    <name type="scientific">Arthrobacter oryzae</name>
    <dbReference type="NCBI Taxonomy" id="409290"/>
    <lineage>
        <taxon>Bacteria</taxon>
        <taxon>Bacillati</taxon>
        <taxon>Actinomycetota</taxon>
        <taxon>Actinomycetes</taxon>
        <taxon>Micrococcales</taxon>
        <taxon>Micrococcaceae</taxon>
        <taxon>Arthrobacter</taxon>
    </lineage>
</organism>
<protein>
    <submittedName>
        <fullName evidence="2">Glycosyl transferase</fullName>
    </submittedName>
</protein>
<evidence type="ECO:0000256" key="1">
    <source>
        <dbReference type="SAM" id="MobiDB-lite"/>
    </source>
</evidence>
<name>A0A3N0BZR4_9MICC</name>
<dbReference type="AlphaFoldDB" id="A0A3N0BZR4"/>
<dbReference type="RefSeq" id="WP_123255292.1">
    <property type="nucleotide sequence ID" value="NZ_RBED01000093.1"/>
</dbReference>
<dbReference type="SUPFAM" id="SSF53756">
    <property type="entry name" value="UDP-Glycosyltransferase/glycogen phosphorylase"/>
    <property type="match status" value="1"/>
</dbReference>
<keyword evidence="2" id="KW-0808">Transferase</keyword>
<accession>A0A3N0BZR4</accession>
<dbReference type="Proteomes" id="UP000273807">
    <property type="component" value="Unassembled WGS sequence"/>
</dbReference>
<dbReference type="OrthoDB" id="9771846at2"/>
<feature type="region of interest" description="Disordered" evidence="1">
    <location>
        <begin position="329"/>
        <end position="349"/>
    </location>
</feature>
<dbReference type="Gene3D" id="3.40.50.2000">
    <property type="entry name" value="Glycogen Phosphorylase B"/>
    <property type="match status" value="2"/>
</dbReference>
<dbReference type="GO" id="GO:0016740">
    <property type="term" value="F:transferase activity"/>
    <property type="evidence" value="ECO:0007669"/>
    <property type="project" value="UniProtKB-KW"/>
</dbReference>
<reference evidence="2 3" key="1">
    <citation type="submission" date="2018-10" db="EMBL/GenBank/DDBJ databases">
        <title>Genome sequencing of Arthrobacter oryzae TNB02.</title>
        <authorList>
            <person name="Cho Y.-J."/>
            <person name="Cho A."/>
            <person name="Kim O.-S."/>
        </authorList>
    </citation>
    <scope>NUCLEOTIDE SEQUENCE [LARGE SCALE GENOMIC DNA]</scope>
    <source>
        <strain evidence="2 3">TNB02</strain>
    </source>
</reference>
<dbReference type="EMBL" id="RBED01000093">
    <property type="protein sequence ID" value="RNL55435.1"/>
    <property type="molecule type" value="Genomic_DNA"/>
</dbReference>
<gene>
    <name evidence="2" type="ORF">D7003_09905</name>
</gene>
<sequence>MSVSLIVLQSFPAARSTTNPYLIQLGRGLEDLPGVTVLTFSWRRAITGKYDVFHAHWPEILVNGHSPLKKLVRQMLTLVLLGRLALTRTAVIRTVHNVGLPDGISGRERLLLRLFDRMTTFYIRLNNETPLPTDRPSATIPHGHYRDWFSGFRRPERVPGRIGYVGLIRRYKGVEDLVKVFRATAETHPDLSLQLGGNPSTPELGEHIAALAAGDNRISLHLEHISDAELAETICSSELVVLPYRFMHNSGGALTALSLDRPVLVPANPVNDALSGEVGPGWVFQYSGELTPAAIIDTLAAIDGQGPRPRPDLSAREWPVSSLAHREAYDQARGLVPARAERPQSAGTR</sequence>
<proteinExistence type="predicted"/>
<evidence type="ECO:0000313" key="3">
    <source>
        <dbReference type="Proteomes" id="UP000273807"/>
    </source>
</evidence>
<keyword evidence="3" id="KW-1185">Reference proteome</keyword>